<accession>A0ABS2WI34</accession>
<organism evidence="1 2">
    <name type="scientific">Polycladomyces zharkentensis</name>
    <dbReference type="NCBI Taxonomy" id="2807616"/>
    <lineage>
        <taxon>Bacteria</taxon>
        <taxon>Bacillati</taxon>
        <taxon>Bacillota</taxon>
        <taxon>Bacilli</taxon>
        <taxon>Bacillales</taxon>
        <taxon>Thermoactinomycetaceae</taxon>
        <taxon>Polycladomyces</taxon>
    </lineage>
</organism>
<feature type="non-terminal residue" evidence="1">
    <location>
        <position position="77"/>
    </location>
</feature>
<reference evidence="1" key="1">
    <citation type="journal article" date="2024" name="Int. J. Syst. Evol. Microbiol.">
        <title>Polycladomyces zharkentensis sp. nov., a novel thermophilic cellulose- and starch-degrading member of the Bacillota from a geothermal aquifer in Kazakhstan.</title>
        <authorList>
            <person name="Mashzhan A."/>
            <person name="Kistaubayeva A."/>
            <person name="Javier-Lopez R."/>
            <person name="Bissenova U."/>
            <person name="Bissenbay A."/>
            <person name="Birkeland N.K."/>
        </authorList>
    </citation>
    <scope>NUCLEOTIDE SEQUENCE</scope>
    <source>
        <strain evidence="1">ZKZ2T</strain>
    </source>
</reference>
<dbReference type="SUPFAM" id="SSF160631">
    <property type="entry name" value="SMI1/KNR4-like"/>
    <property type="match status" value="1"/>
</dbReference>
<dbReference type="InterPro" id="IPR037883">
    <property type="entry name" value="Knr4/Smi1-like_sf"/>
</dbReference>
<proteinExistence type="predicted"/>
<dbReference type="Proteomes" id="UP001177120">
    <property type="component" value="Unassembled WGS sequence"/>
</dbReference>
<comment type="caution">
    <text evidence="1">The sequence shown here is derived from an EMBL/GenBank/DDBJ whole genome shotgun (WGS) entry which is preliminary data.</text>
</comment>
<dbReference type="Pfam" id="PF14567">
    <property type="entry name" value="SUKH_5"/>
    <property type="match status" value="1"/>
</dbReference>
<name>A0ABS2WI34_9BACL</name>
<evidence type="ECO:0000313" key="1">
    <source>
        <dbReference type="EMBL" id="MBN2909183.1"/>
    </source>
</evidence>
<evidence type="ECO:0000313" key="2">
    <source>
        <dbReference type="Proteomes" id="UP001177120"/>
    </source>
</evidence>
<dbReference type="Gene3D" id="3.40.1580.10">
    <property type="entry name" value="SMI1/KNR4-like"/>
    <property type="match status" value="1"/>
</dbReference>
<gene>
    <name evidence="1" type="ORF">JQC72_06560</name>
</gene>
<keyword evidence="2" id="KW-1185">Reference proteome</keyword>
<protein>
    <submittedName>
        <fullName evidence="1">SMI1/KNR4 family protein</fullName>
    </submittedName>
</protein>
<sequence length="77" mass="8669">MVMKEWIHQYLQGQPAEAIGGPVPMSEIEDAEQELGVILPDDYKEFIHFYGSAGLPIYQILGLREAPFAYLTRACLV</sequence>
<dbReference type="EMBL" id="JAFHAP010000006">
    <property type="protein sequence ID" value="MBN2909183.1"/>
    <property type="molecule type" value="Genomic_DNA"/>
</dbReference>